<dbReference type="InterPro" id="IPR011082">
    <property type="entry name" value="Exosome-assoc_fac/DNA_repair"/>
</dbReference>
<evidence type="ECO:0000256" key="2">
    <source>
        <dbReference type="ARBA" id="ARBA00009154"/>
    </source>
</evidence>
<dbReference type="PANTHER" id="PTHR15341">
    <property type="entry name" value="SUN-COR STEROID HORMONE RECEPTOR CO-REPRESSOR"/>
    <property type="match status" value="1"/>
</dbReference>
<comment type="function">
    <text evidence="6">Required for exosome-dependent processing of pre-rRNA and small nucleolar RNA (snRNA) precursors. Involved in processing of 35S pre-rRNA at the A0, A1 and A2 sites.</text>
</comment>
<dbReference type="InterPro" id="IPR007146">
    <property type="entry name" value="Sas10/Utp3/C1D"/>
</dbReference>
<name>A0AA39YQV0_9PEZI</name>
<evidence type="ECO:0000313" key="8">
    <source>
        <dbReference type="EMBL" id="KAK0656470.1"/>
    </source>
</evidence>
<evidence type="ECO:0000313" key="9">
    <source>
        <dbReference type="Proteomes" id="UP001174936"/>
    </source>
</evidence>
<feature type="compositionally biased region" description="Basic residues" evidence="7">
    <location>
        <begin position="158"/>
        <end position="169"/>
    </location>
</feature>
<dbReference type="GO" id="GO:0000460">
    <property type="term" value="P:maturation of 5.8S rRNA"/>
    <property type="evidence" value="ECO:0007669"/>
    <property type="project" value="TreeGrafter"/>
</dbReference>
<dbReference type="GO" id="GO:0000178">
    <property type="term" value="C:exosome (RNase complex)"/>
    <property type="evidence" value="ECO:0007669"/>
    <property type="project" value="TreeGrafter"/>
</dbReference>
<comment type="caution">
    <text evidence="8">The sequence shown here is derived from an EMBL/GenBank/DDBJ whole genome shotgun (WGS) entry which is preliminary data.</text>
</comment>
<dbReference type="GO" id="GO:0003677">
    <property type="term" value="F:DNA binding"/>
    <property type="evidence" value="ECO:0007669"/>
    <property type="project" value="TreeGrafter"/>
</dbReference>
<dbReference type="Pfam" id="PF04000">
    <property type="entry name" value="Sas10_Utp3"/>
    <property type="match status" value="1"/>
</dbReference>
<feature type="compositionally biased region" description="Basic and acidic residues" evidence="7">
    <location>
        <begin position="136"/>
        <end position="150"/>
    </location>
</feature>
<dbReference type="Proteomes" id="UP001174936">
    <property type="component" value="Unassembled WGS sequence"/>
</dbReference>
<keyword evidence="3 6" id="KW-0698">rRNA processing</keyword>
<comment type="similarity">
    <text evidence="2 6">Belongs to the C1D family.</text>
</comment>
<dbReference type="EMBL" id="JAULSV010000001">
    <property type="protein sequence ID" value="KAK0656470.1"/>
    <property type="molecule type" value="Genomic_DNA"/>
</dbReference>
<keyword evidence="4 6" id="KW-0694">RNA-binding</keyword>
<evidence type="ECO:0000256" key="4">
    <source>
        <dbReference type="ARBA" id="ARBA00022884"/>
    </source>
</evidence>
<organism evidence="8 9">
    <name type="scientific">Cercophora newfieldiana</name>
    <dbReference type="NCBI Taxonomy" id="92897"/>
    <lineage>
        <taxon>Eukaryota</taxon>
        <taxon>Fungi</taxon>
        <taxon>Dikarya</taxon>
        <taxon>Ascomycota</taxon>
        <taxon>Pezizomycotina</taxon>
        <taxon>Sordariomycetes</taxon>
        <taxon>Sordariomycetidae</taxon>
        <taxon>Sordariales</taxon>
        <taxon>Lasiosphaeriaceae</taxon>
        <taxon>Cercophora</taxon>
    </lineage>
</organism>
<evidence type="ECO:0000256" key="3">
    <source>
        <dbReference type="ARBA" id="ARBA00022552"/>
    </source>
</evidence>
<sequence>MDVSDITPQLEKLDVDLDKLEEAIKPLLENMGDVASKLPLLDKSKLYVLVAYAIESLLFSSMRLNGVDAKNHAIFTELTRVRQYFDKIQKIENPPAERENKLNTEVAARFIRSDLADDKQISSKLTELIAKERAKAASKAEKRPAEEPVKAVEGSGAKRQKRGGPKRKR</sequence>
<dbReference type="PANTHER" id="PTHR15341:SF3">
    <property type="entry name" value="NUCLEAR NUCLEIC ACID-BINDING PROTEIN C1D"/>
    <property type="match status" value="1"/>
</dbReference>
<evidence type="ECO:0000256" key="1">
    <source>
        <dbReference type="ARBA" id="ARBA00004123"/>
    </source>
</evidence>
<keyword evidence="5 6" id="KW-0539">Nucleus</keyword>
<evidence type="ECO:0000256" key="6">
    <source>
        <dbReference type="RuleBase" id="RU368003"/>
    </source>
</evidence>
<dbReference type="AlphaFoldDB" id="A0AA39YQV0"/>
<proteinExistence type="inferred from homology"/>
<feature type="region of interest" description="Disordered" evidence="7">
    <location>
        <begin position="136"/>
        <end position="169"/>
    </location>
</feature>
<protein>
    <recommendedName>
        <fullName evidence="6">Exosome complex protein</fullName>
    </recommendedName>
</protein>
<dbReference type="GO" id="GO:0003723">
    <property type="term" value="F:RNA binding"/>
    <property type="evidence" value="ECO:0007669"/>
    <property type="project" value="UniProtKB-UniRule"/>
</dbReference>
<comment type="subcellular location">
    <subcellularLocation>
        <location evidence="1 6">Nucleus</location>
    </subcellularLocation>
</comment>
<evidence type="ECO:0000256" key="5">
    <source>
        <dbReference type="ARBA" id="ARBA00023242"/>
    </source>
</evidence>
<evidence type="ECO:0000256" key="7">
    <source>
        <dbReference type="SAM" id="MobiDB-lite"/>
    </source>
</evidence>
<reference evidence="8" key="1">
    <citation type="submission" date="2023-06" db="EMBL/GenBank/DDBJ databases">
        <title>Genome-scale phylogeny and comparative genomics of the fungal order Sordariales.</title>
        <authorList>
            <consortium name="Lawrence Berkeley National Laboratory"/>
            <person name="Hensen N."/>
            <person name="Bonometti L."/>
            <person name="Westerberg I."/>
            <person name="Brannstrom I.O."/>
            <person name="Guillou S."/>
            <person name="Cros-Aarteil S."/>
            <person name="Calhoun S."/>
            <person name="Haridas S."/>
            <person name="Kuo A."/>
            <person name="Mondo S."/>
            <person name="Pangilinan J."/>
            <person name="Riley R."/>
            <person name="Labutti K."/>
            <person name="Andreopoulos B."/>
            <person name="Lipzen A."/>
            <person name="Chen C."/>
            <person name="Yanf M."/>
            <person name="Daum C."/>
            <person name="Ng V."/>
            <person name="Clum A."/>
            <person name="Steindorff A."/>
            <person name="Ohm R."/>
            <person name="Martin F."/>
            <person name="Silar P."/>
            <person name="Natvig D."/>
            <person name="Lalanne C."/>
            <person name="Gautier V."/>
            <person name="Ament-Velasquez S.L."/>
            <person name="Kruys A."/>
            <person name="Hutchinson M.I."/>
            <person name="Powell A.J."/>
            <person name="Barry K."/>
            <person name="Miller A.N."/>
            <person name="Grigoriev I.V."/>
            <person name="Debuchy R."/>
            <person name="Gladieux P."/>
            <person name="Thoren M.H."/>
            <person name="Johannesson H."/>
        </authorList>
    </citation>
    <scope>NUCLEOTIDE SEQUENCE</scope>
    <source>
        <strain evidence="8">SMH2532-1</strain>
    </source>
</reference>
<dbReference type="GO" id="GO:0005730">
    <property type="term" value="C:nucleolus"/>
    <property type="evidence" value="ECO:0007669"/>
    <property type="project" value="TreeGrafter"/>
</dbReference>
<dbReference type="GO" id="GO:0010468">
    <property type="term" value="P:regulation of gene expression"/>
    <property type="evidence" value="ECO:0007669"/>
    <property type="project" value="TreeGrafter"/>
</dbReference>
<gene>
    <name evidence="8" type="ORF">B0T16DRAFT_452032</name>
</gene>
<keyword evidence="9" id="KW-1185">Reference proteome</keyword>
<accession>A0AA39YQV0</accession>